<dbReference type="InterPro" id="IPR011005">
    <property type="entry name" value="Dihydropteroate_synth-like_sf"/>
</dbReference>
<dbReference type="InterPro" id="IPR045031">
    <property type="entry name" value="DHP_synth-like"/>
</dbReference>
<dbReference type="EC" id="2.5.1.15" evidence="5"/>
<sequence>MRIFEIENIKQAKEEMELIGADTAGIEIMAPKSVFKTIKITGLSPIACNIIKQEMLSAGGEAAAPKGAVNLSQKNCDLMIMGTLAQLGALAQKLLIHQFNLPEISKNISASLKKYFKPPLNIQFKKKKLGFGKRTYIMGILNATPDSFSDGGKFLNFETALAQADKMISEGADIIDVGGESTRPGAENIPETAEIKRILPIIKELKKRRVIISIDTRKAKVAEAAISEGADMINDISALRFDKNMAHIAAAAKVPVVLMHMKGTPKNMQNKPEYHDLMAEIIDYLDKSIKIAENAGVNNIIIDPGFGFSKTAEHNIEILSRLKELKVFGLPILIGTSRKSTIGEVLDLPVEDRLEGTLATVVVAILNGADIIRVHDIKCMKRAAKMADAIARRTVI</sequence>
<dbReference type="Pfam" id="PF00809">
    <property type="entry name" value="Pterin_bind"/>
    <property type="match status" value="1"/>
</dbReference>
<dbReference type="PROSITE" id="PS00792">
    <property type="entry name" value="DHPS_1"/>
    <property type="match status" value="1"/>
</dbReference>
<evidence type="ECO:0000313" key="13">
    <source>
        <dbReference type="EMBL" id="KAF0133603.1"/>
    </source>
</evidence>
<keyword evidence="7" id="KW-0808">Transferase</keyword>
<keyword evidence="10" id="KW-0289">Folate biosynthesis</keyword>
<dbReference type="Gene3D" id="3.20.20.20">
    <property type="entry name" value="Dihydropteroate synthase-like"/>
    <property type="match status" value="1"/>
</dbReference>
<dbReference type="PANTHER" id="PTHR20941:SF1">
    <property type="entry name" value="FOLIC ACID SYNTHESIS PROTEIN FOL1"/>
    <property type="match status" value="1"/>
</dbReference>
<comment type="similarity">
    <text evidence="4">Belongs to the DHPS family.</text>
</comment>
<evidence type="ECO:0000256" key="11">
    <source>
        <dbReference type="ARBA" id="ARBA00030193"/>
    </source>
</evidence>
<evidence type="ECO:0000256" key="8">
    <source>
        <dbReference type="ARBA" id="ARBA00022723"/>
    </source>
</evidence>
<dbReference type="GO" id="GO:0046654">
    <property type="term" value="P:tetrahydrofolate biosynthetic process"/>
    <property type="evidence" value="ECO:0007669"/>
    <property type="project" value="TreeGrafter"/>
</dbReference>
<evidence type="ECO:0000256" key="3">
    <source>
        <dbReference type="ARBA" id="ARBA00004763"/>
    </source>
</evidence>
<dbReference type="GO" id="GO:0046656">
    <property type="term" value="P:folic acid biosynthetic process"/>
    <property type="evidence" value="ECO:0007669"/>
    <property type="project" value="UniProtKB-KW"/>
</dbReference>
<comment type="pathway">
    <text evidence="3">Cofactor biosynthesis; tetrahydrofolate biosynthesis; 7,8-dihydrofolate from 2-amino-4-hydroxy-6-hydroxymethyl-7,8-dihydropteridine diphosphate and 4-aminobenzoate: step 1/2.</text>
</comment>
<comment type="catalytic activity">
    <reaction evidence="1">
        <text>(7,8-dihydropterin-6-yl)methyl diphosphate + 4-aminobenzoate = 7,8-dihydropteroate + diphosphate</text>
        <dbReference type="Rhea" id="RHEA:19949"/>
        <dbReference type="ChEBI" id="CHEBI:17836"/>
        <dbReference type="ChEBI" id="CHEBI:17839"/>
        <dbReference type="ChEBI" id="CHEBI:33019"/>
        <dbReference type="ChEBI" id="CHEBI:72950"/>
        <dbReference type="EC" id="2.5.1.15"/>
    </reaction>
</comment>
<dbReference type="PANTHER" id="PTHR20941">
    <property type="entry name" value="FOLATE SYNTHESIS PROTEINS"/>
    <property type="match status" value="1"/>
</dbReference>
<gene>
    <name evidence="13" type="ORF">FD145_1219</name>
</gene>
<dbReference type="PROSITE" id="PS00793">
    <property type="entry name" value="DHPS_2"/>
    <property type="match status" value="1"/>
</dbReference>
<dbReference type="FunFam" id="3.20.20.20:FF:000006">
    <property type="entry name" value="Dihydropteroate synthase"/>
    <property type="match status" value="1"/>
</dbReference>
<comment type="caution">
    <text evidence="13">The sequence shown here is derived from an EMBL/GenBank/DDBJ whole genome shotgun (WGS) entry which is preliminary data.</text>
</comment>
<evidence type="ECO:0000313" key="14">
    <source>
        <dbReference type="Proteomes" id="UP000488506"/>
    </source>
</evidence>
<evidence type="ECO:0000256" key="9">
    <source>
        <dbReference type="ARBA" id="ARBA00022842"/>
    </source>
</evidence>
<evidence type="ECO:0000256" key="6">
    <source>
        <dbReference type="ARBA" id="ARBA00016919"/>
    </source>
</evidence>
<evidence type="ECO:0000256" key="10">
    <source>
        <dbReference type="ARBA" id="ARBA00022909"/>
    </source>
</evidence>
<evidence type="ECO:0000256" key="1">
    <source>
        <dbReference type="ARBA" id="ARBA00000012"/>
    </source>
</evidence>
<reference evidence="13 14" key="1">
    <citation type="submission" date="2019-12" db="EMBL/GenBank/DDBJ databases">
        <authorList>
            <person name="Wolfe R."/>
            <person name="Danczak R."/>
            <person name="Wilkins M."/>
        </authorList>
    </citation>
    <scope>NUCLEOTIDE SEQUENCE [LARGE SCALE GENOMIC DNA]</scope>
    <source>
        <strain evidence="13">X2_MaxBin.013</strain>
    </source>
</reference>
<evidence type="ECO:0000256" key="2">
    <source>
        <dbReference type="ARBA" id="ARBA00001946"/>
    </source>
</evidence>
<dbReference type="PROSITE" id="PS50972">
    <property type="entry name" value="PTERIN_BINDING"/>
    <property type="match status" value="1"/>
</dbReference>
<evidence type="ECO:0000256" key="4">
    <source>
        <dbReference type="ARBA" id="ARBA00009503"/>
    </source>
</evidence>
<dbReference type="AlphaFoldDB" id="A0A833L0C2"/>
<keyword evidence="9" id="KW-0460">Magnesium</keyword>
<feature type="domain" description="Pterin-binding" evidence="12">
    <location>
        <begin position="135"/>
        <end position="385"/>
    </location>
</feature>
<accession>A0A833L0C2</accession>
<proteinExistence type="inferred from homology"/>
<dbReference type="SUPFAM" id="SSF51717">
    <property type="entry name" value="Dihydropteroate synthetase-like"/>
    <property type="match status" value="1"/>
</dbReference>
<dbReference type="InterPro" id="IPR006390">
    <property type="entry name" value="DHP_synth_dom"/>
</dbReference>
<comment type="cofactor">
    <cofactor evidence="2">
        <name>Mg(2+)</name>
        <dbReference type="ChEBI" id="CHEBI:18420"/>
    </cofactor>
</comment>
<evidence type="ECO:0000256" key="7">
    <source>
        <dbReference type="ARBA" id="ARBA00022679"/>
    </source>
</evidence>
<dbReference type="GO" id="GO:0004156">
    <property type="term" value="F:dihydropteroate synthase activity"/>
    <property type="evidence" value="ECO:0007669"/>
    <property type="project" value="UniProtKB-EC"/>
</dbReference>
<keyword evidence="8" id="KW-0479">Metal-binding</keyword>
<dbReference type="InterPro" id="IPR000489">
    <property type="entry name" value="Pterin-binding_dom"/>
</dbReference>
<dbReference type="EMBL" id="WPAF01000022">
    <property type="protein sequence ID" value="KAF0133603.1"/>
    <property type="molecule type" value="Genomic_DNA"/>
</dbReference>
<organism evidence="13 14">
    <name type="scientific">Candidatus Saganbacteria bacterium</name>
    <dbReference type="NCBI Taxonomy" id="2575572"/>
    <lineage>
        <taxon>Bacteria</taxon>
        <taxon>Bacillati</taxon>
        <taxon>Saganbacteria</taxon>
    </lineage>
</organism>
<evidence type="ECO:0000259" key="12">
    <source>
        <dbReference type="PROSITE" id="PS50972"/>
    </source>
</evidence>
<dbReference type="CDD" id="cd00739">
    <property type="entry name" value="DHPS"/>
    <property type="match status" value="1"/>
</dbReference>
<protein>
    <recommendedName>
        <fullName evidence="6">Dihydropteroate synthase</fullName>
        <ecNumber evidence="5">2.5.1.15</ecNumber>
    </recommendedName>
    <alternativeName>
        <fullName evidence="11">Dihydropteroate pyrophosphorylase</fullName>
    </alternativeName>
</protein>
<dbReference type="NCBIfam" id="TIGR01496">
    <property type="entry name" value="DHPS"/>
    <property type="match status" value="1"/>
</dbReference>
<dbReference type="GO" id="GO:0046872">
    <property type="term" value="F:metal ion binding"/>
    <property type="evidence" value="ECO:0007669"/>
    <property type="project" value="UniProtKB-KW"/>
</dbReference>
<dbReference type="GO" id="GO:0005829">
    <property type="term" value="C:cytosol"/>
    <property type="evidence" value="ECO:0007669"/>
    <property type="project" value="TreeGrafter"/>
</dbReference>
<dbReference type="Proteomes" id="UP000488506">
    <property type="component" value="Unassembled WGS sequence"/>
</dbReference>
<name>A0A833L0C2_UNCSA</name>
<evidence type="ECO:0000256" key="5">
    <source>
        <dbReference type="ARBA" id="ARBA00012458"/>
    </source>
</evidence>